<keyword evidence="3" id="KW-1185">Reference proteome</keyword>
<reference evidence="2 3" key="1">
    <citation type="submission" date="2024-11" db="EMBL/GenBank/DDBJ databases">
        <title>Chromosome-level genome assembly of the freshwater bivalve Anodonta woodiana.</title>
        <authorList>
            <person name="Chen X."/>
        </authorList>
    </citation>
    <scope>NUCLEOTIDE SEQUENCE [LARGE SCALE GENOMIC DNA]</scope>
    <source>
        <strain evidence="2">MN2024</strain>
        <tissue evidence="2">Gills</tissue>
    </source>
</reference>
<gene>
    <name evidence="2" type="ORF">ACJMK2_011839</name>
</gene>
<organism evidence="2 3">
    <name type="scientific">Sinanodonta woodiana</name>
    <name type="common">Chinese pond mussel</name>
    <name type="synonym">Anodonta woodiana</name>
    <dbReference type="NCBI Taxonomy" id="1069815"/>
    <lineage>
        <taxon>Eukaryota</taxon>
        <taxon>Metazoa</taxon>
        <taxon>Spiralia</taxon>
        <taxon>Lophotrochozoa</taxon>
        <taxon>Mollusca</taxon>
        <taxon>Bivalvia</taxon>
        <taxon>Autobranchia</taxon>
        <taxon>Heteroconchia</taxon>
        <taxon>Palaeoheterodonta</taxon>
        <taxon>Unionida</taxon>
        <taxon>Unionoidea</taxon>
        <taxon>Unionidae</taxon>
        <taxon>Unioninae</taxon>
        <taxon>Sinanodonta</taxon>
    </lineage>
</organism>
<dbReference type="AlphaFoldDB" id="A0ABD3V6B8"/>
<dbReference type="InterPro" id="IPR024810">
    <property type="entry name" value="MAB21L/cGLR"/>
</dbReference>
<dbReference type="SMART" id="SM01265">
    <property type="entry name" value="Mab-21"/>
    <property type="match status" value="1"/>
</dbReference>
<dbReference type="Gene3D" id="1.10.1410.40">
    <property type="match status" value="1"/>
</dbReference>
<sequence length="682" mass="78791">MASNTPEYYKEVSLRLNKVLDSVGLAEDIRWKRINMWIQSEEGMCLLYNQTGHCFGSQAEATTTPGLNSDIDIVLCQDIGAIQDFQNWAPRETNVLVVSDENTPPGYVKLQGIYKDQPLLVYNLSNDIYLLDRYGRSVLSHDNSYCTLEADAYHGPAARTYGTHLTQDEVLAVKLYAWPDQASNWLTRKRRYNWPSQETIGLIQQTGALLVPVGHKLSQEKHMEWRVSISYGEKLLMWLFNAIQYKCYILLKMINKCFIKPVVGEDALSSYHLKTCMFYLIENTPAVIWQHDNLLLLIDMCLRLLCIWIEGKICPNYFIPEENMFQCKMYDHMPGQLHNIISNLLRQEGRYLVWISCDNIGEMLVMACETPLTERELRSENVANVFIISAMYLIECMIKCAELYVRRNYLSFESQVRSRIFVCQNPRREVNTIFWKFVCSYNGSKLASESLSEEIPDQRTLYMAQELLLWGSSLDVASGKLKLAAFYIAQSNLKITEDVLNEIHENYSYKILDQNGTYEYILESILSENLSTTQLTSRYIAFPVHYHPSETNCIPKALIPEMFRFIGSDEVDSDEHYVPDIVSIDPKLYLYFLEFLCYHWQNKSLHKKVALGNIIYFIRHEKPNFEDTALNILAYCLLQEGSLEKAYNILCKSMQLKNQHNAAKLPIAVIIKVALNVIHGGQ</sequence>
<dbReference type="PANTHER" id="PTHR10656">
    <property type="entry name" value="CELL FATE DETERMINING PROTEIN MAB21-RELATED"/>
    <property type="match status" value="1"/>
</dbReference>
<comment type="caution">
    <text evidence="2">The sequence shown here is derived from an EMBL/GenBank/DDBJ whole genome shotgun (WGS) entry which is preliminary data.</text>
</comment>
<dbReference type="Pfam" id="PF20266">
    <property type="entry name" value="Mab-21_C"/>
    <property type="match status" value="1"/>
</dbReference>
<name>A0ABD3V6B8_SINWO</name>
<feature type="domain" description="Mab-21-like HhH/H2TH-like" evidence="1">
    <location>
        <begin position="246"/>
        <end position="328"/>
    </location>
</feature>
<dbReference type="Proteomes" id="UP001634394">
    <property type="component" value="Unassembled WGS sequence"/>
</dbReference>
<evidence type="ECO:0000313" key="3">
    <source>
        <dbReference type="Proteomes" id="UP001634394"/>
    </source>
</evidence>
<accession>A0ABD3V6B8</accession>
<protein>
    <recommendedName>
        <fullName evidence="1">Mab-21-like HhH/H2TH-like domain-containing protein</fullName>
    </recommendedName>
</protein>
<dbReference type="EMBL" id="JBJQND010000013">
    <property type="protein sequence ID" value="KAL3857144.1"/>
    <property type="molecule type" value="Genomic_DNA"/>
</dbReference>
<dbReference type="InterPro" id="IPR046906">
    <property type="entry name" value="Mab-21_HhH/H2TH-like"/>
</dbReference>
<proteinExistence type="predicted"/>
<dbReference type="PANTHER" id="PTHR10656:SF69">
    <property type="entry name" value="MAB-21-LIKE HHH_H2TH-LIKE DOMAIN-CONTAINING PROTEIN"/>
    <property type="match status" value="1"/>
</dbReference>
<evidence type="ECO:0000313" key="2">
    <source>
        <dbReference type="EMBL" id="KAL3857144.1"/>
    </source>
</evidence>
<evidence type="ECO:0000259" key="1">
    <source>
        <dbReference type="Pfam" id="PF20266"/>
    </source>
</evidence>